<dbReference type="InterPro" id="IPR027417">
    <property type="entry name" value="P-loop_NTPase"/>
</dbReference>
<dbReference type="Proteomes" id="UP000322214">
    <property type="component" value="Chromosome"/>
</dbReference>
<dbReference type="STRING" id="980251.GCA_001642875_01948"/>
<evidence type="ECO:0008006" key="3">
    <source>
        <dbReference type="Google" id="ProtNLM"/>
    </source>
</evidence>
<reference evidence="1 2" key="1">
    <citation type="submission" date="2019-08" db="EMBL/GenBank/DDBJ databases">
        <title>Deep-cultivation of Planctomycetes and their phenomic and genomic characterization uncovers novel biology.</title>
        <authorList>
            <person name="Wiegand S."/>
            <person name="Jogler M."/>
            <person name="Boedeker C."/>
            <person name="Pinto D."/>
            <person name="Vollmers J."/>
            <person name="Rivas-Marin E."/>
            <person name="Kohn T."/>
            <person name="Peeters S.H."/>
            <person name="Heuer A."/>
            <person name="Rast P."/>
            <person name="Oberbeckmann S."/>
            <person name="Bunk B."/>
            <person name="Jeske O."/>
            <person name="Meyerdierks A."/>
            <person name="Storesund J.E."/>
            <person name="Kallscheuer N."/>
            <person name="Luecker S."/>
            <person name="Lage O.M."/>
            <person name="Pohl T."/>
            <person name="Merkel B.J."/>
            <person name="Hornburger P."/>
            <person name="Mueller R.-W."/>
            <person name="Bruemmer F."/>
            <person name="Labrenz M."/>
            <person name="Spormann A.M."/>
            <person name="Op den Camp H."/>
            <person name="Overmann J."/>
            <person name="Amann R."/>
            <person name="Jetten M.S.M."/>
            <person name="Mascher T."/>
            <person name="Medema M.H."/>
            <person name="Devos D.P."/>
            <person name="Kaster A.-K."/>
            <person name="Ovreas L."/>
            <person name="Rohde M."/>
            <person name="Galperin M.Y."/>
            <person name="Jogler C."/>
        </authorList>
    </citation>
    <scope>NUCLEOTIDE SEQUENCE [LARGE SCALE GENOMIC DNA]</scope>
    <source>
        <strain evidence="1 2">FC18</strain>
    </source>
</reference>
<accession>A0A5B9P404</accession>
<dbReference type="RefSeq" id="WP_075081843.1">
    <property type="nucleotide sequence ID" value="NZ_CP042912.1"/>
</dbReference>
<dbReference type="EMBL" id="CP042912">
    <property type="protein sequence ID" value="QEG21138.1"/>
    <property type="molecule type" value="Genomic_DNA"/>
</dbReference>
<dbReference type="SUPFAM" id="SSF52540">
    <property type="entry name" value="P-loop containing nucleoside triphosphate hydrolases"/>
    <property type="match status" value="1"/>
</dbReference>
<dbReference type="Pfam" id="PF13469">
    <property type="entry name" value="Sulfotransfer_3"/>
    <property type="match status" value="1"/>
</dbReference>
<organism evidence="1 2">
    <name type="scientific">Mariniblastus fucicola</name>
    <dbReference type="NCBI Taxonomy" id="980251"/>
    <lineage>
        <taxon>Bacteria</taxon>
        <taxon>Pseudomonadati</taxon>
        <taxon>Planctomycetota</taxon>
        <taxon>Planctomycetia</taxon>
        <taxon>Pirellulales</taxon>
        <taxon>Pirellulaceae</taxon>
        <taxon>Mariniblastus</taxon>
    </lineage>
</organism>
<proteinExistence type="predicted"/>
<dbReference type="AlphaFoldDB" id="A0A5B9P404"/>
<protein>
    <recommendedName>
        <fullName evidence="3">Sulfotransferase domain protein</fullName>
    </recommendedName>
</protein>
<sequence length="278" mass="31961">MPFPNFELLASADADASSGFRGRWRTLRRLVQRSLLDQNVRNETRFFCQNSGACGSHYIVDLLNENGVERVFHEKEPDLNEIGVRHFDSPISRTQLIRTLRYTRHNVYFEANNRLFSLSNELADAFPAARFIHLFRHPANAVRSAMSKPNVTEYLRTNLRFSGTLAGDSNQCPLERFCHYWANINQRIHDDLVQLQDTGREVIWLDFDDLIAGDLASLEKFIGHELPRKQRSPSNVGAVRSEGKFGSFDQWTDEDQNALSEICIPVFESLRLKTTAKQ</sequence>
<name>A0A5B9P404_9BACT</name>
<evidence type="ECO:0000313" key="2">
    <source>
        <dbReference type="Proteomes" id="UP000322214"/>
    </source>
</evidence>
<dbReference type="Gene3D" id="3.40.50.300">
    <property type="entry name" value="P-loop containing nucleotide triphosphate hydrolases"/>
    <property type="match status" value="1"/>
</dbReference>
<dbReference type="OrthoDB" id="5380394at2"/>
<keyword evidence="2" id="KW-1185">Reference proteome</keyword>
<evidence type="ECO:0000313" key="1">
    <source>
        <dbReference type="EMBL" id="QEG21138.1"/>
    </source>
</evidence>
<gene>
    <name evidence="1" type="ORF">MFFC18_09920</name>
</gene>
<dbReference type="KEGG" id="mff:MFFC18_09920"/>